<dbReference type="Proteomes" id="UP000007065">
    <property type="component" value="Chromosome"/>
</dbReference>
<dbReference type="HOGENOM" id="CLU_1893872_0_0_14"/>
<proteinExistence type="predicted"/>
<dbReference type="EMBL" id="CU179680">
    <property type="protein sequence ID" value="CAL58888.1"/>
    <property type="molecule type" value="Genomic_DNA"/>
</dbReference>
<evidence type="ECO:0000313" key="2">
    <source>
        <dbReference type="Proteomes" id="UP000007065"/>
    </source>
</evidence>
<dbReference type="NCBIfam" id="NF045970">
    <property type="entry name" value="MAG1890_fam_LP"/>
    <property type="match status" value="1"/>
</dbReference>
<evidence type="ECO:0000313" key="1">
    <source>
        <dbReference type="EMBL" id="CAL58888.1"/>
    </source>
</evidence>
<name>A5IXX9_MYCAP</name>
<gene>
    <name evidence="1" type="ordered locus">MAG1900</name>
</gene>
<sequence length="134" mass="15090">MDLLTAYNYDLIELDDNINKEELVKKLNDAIDKKSTSNSSAAIALLNGVFFTKTHNLKLEGLSINNSVNKDIKDKINTHGSNPTIGYFFNSSESGISVEHHGNKENKKYLFKWILVKQDGTPGKRVYEQIIDLS</sequence>
<dbReference type="AlphaFoldDB" id="A5IXX9"/>
<keyword evidence="2" id="KW-1185">Reference proteome</keyword>
<dbReference type="KEGG" id="maa:MAG1900"/>
<accession>A5IXX9</accession>
<reference evidence="2" key="1">
    <citation type="journal article" date="2007" name="PLoS Genet.">
        <title>Being pathogenic, plastic, and sexual while living with a nearly minimal bacterial genome.</title>
        <authorList>
            <person name="Sirand-Pugnet P."/>
            <person name="Lartigue C."/>
            <person name="Marenda M."/>
            <person name="Jacob D."/>
            <person name="Barre A."/>
            <person name="Barbe V."/>
            <person name="Schenowitz C."/>
            <person name="Mangenot S."/>
            <person name="Couloux A."/>
            <person name="Segurens B."/>
            <person name="de Daruvar A."/>
            <person name="Blanchard A."/>
            <person name="Citti C."/>
        </authorList>
    </citation>
    <scope>NUCLEOTIDE SEQUENCE [LARGE SCALE GENOMIC DNA]</scope>
    <source>
        <strain evidence="2">PG2</strain>
    </source>
</reference>
<organism evidence="1 2">
    <name type="scientific">Mycoplasmopsis agalactiae (strain NCTC 10123 / CIP 59.7 / PG2)</name>
    <name type="common">Mycoplasma agalactiae</name>
    <dbReference type="NCBI Taxonomy" id="347257"/>
    <lineage>
        <taxon>Bacteria</taxon>
        <taxon>Bacillati</taxon>
        <taxon>Mycoplasmatota</taxon>
        <taxon>Mycoplasmoidales</taxon>
        <taxon>Metamycoplasmataceae</taxon>
        <taxon>Mycoplasmopsis</taxon>
    </lineage>
</organism>
<dbReference type="STRING" id="347257.MAG1900"/>
<protein>
    <submittedName>
        <fullName evidence="1">Uncharacterized protein</fullName>
    </submittedName>
</protein>